<evidence type="ECO:0000313" key="1">
    <source>
        <dbReference type="EMBL" id="KIU01220.1"/>
    </source>
</evidence>
<comment type="caution">
    <text evidence="1">The sequence shown here is derived from an EMBL/GenBank/DDBJ whole genome shotgun (WGS) entry which is preliminary data.</text>
</comment>
<feature type="non-terminal residue" evidence="1">
    <location>
        <position position="181"/>
    </location>
</feature>
<protein>
    <submittedName>
        <fullName evidence="1">Uncharacterized protein</fullName>
    </submittedName>
</protein>
<organism evidence="1 2">
    <name type="scientific">Staphylococcus aureus</name>
    <dbReference type="NCBI Taxonomy" id="1280"/>
    <lineage>
        <taxon>Bacteria</taxon>
        <taxon>Bacillati</taxon>
        <taxon>Bacillota</taxon>
        <taxon>Bacilli</taxon>
        <taxon>Bacillales</taxon>
        <taxon>Staphylococcaceae</taxon>
        <taxon>Staphylococcus</taxon>
    </lineage>
</organism>
<reference evidence="1 2" key="1">
    <citation type="submission" date="2015-01" db="EMBL/GenBank/DDBJ databases">
        <title>Characterization of Swiss Staphylococcus aureus strains involved in food poisoning.</title>
        <authorList>
            <person name="Crovadore J."/>
            <person name="Chablais R."/>
            <person name="Tonacini J."/>
            <person name="Schnyder B."/>
            <person name="Lefort F."/>
        </authorList>
    </citation>
    <scope>NUCLEOTIDE SEQUENCE [LARGE SCALE GENOMIC DNA]</scope>
    <source>
        <strain evidence="1 2">SA-120</strain>
    </source>
</reference>
<dbReference type="AlphaFoldDB" id="A0AA40JQ10"/>
<gene>
    <name evidence="1" type="ORF">QU38_02440</name>
</gene>
<evidence type="ECO:0000313" key="2">
    <source>
        <dbReference type="Proteomes" id="UP000032274"/>
    </source>
</evidence>
<proteinExistence type="predicted"/>
<accession>A0AA40JQ10</accession>
<name>A0AA40JQ10_STAAU</name>
<sequence>AIIVDRVLEAREMRLDAVDAYCEAADPVALGIDEIGQAHVRPALALGDLLAQHRQRDMLLVADMDDDVVALAAARPQPGDAACGQPFLIDDPVEHLLRIGEQAGRALADHLVLQDRRIIAGQLPGAEEGRPVDIAAQVLEVPIGKVVHPRHARLARLEAHVRLEPIVARLVERQQLALPAP</sequence>
<dbReference type="EMBL" id="JXIG01000520">
    <property type="protein sequence ID" value="KIU01220.1"/>
    <property type="molecule type" value="Genomic_DNA"/>
</dbReference>
<dbReference type="Proteomes" id="UP000032274">
    <property type="component" value="Unassembled WGS sequence"/>
</dbReference>
<feature type="non-terminal residue" evidence="1">
    <location>
        <position position="1"/>
    </location>
</feature>